<dbReference type="Proteomes" id="UP001527925">
    <property type="component" value="Unassembled WGS sequence"/>
</dbReference>
<comment type="similarity">
    <text evidence="1">Belongs to the API5 family.</text>
</comment>
<evidence type="ECO:0000256" key="1">
    <source>
        <dbReference type="ARBA" id="ARBA00009515"/>
    </source>
</evidence>
<gene>
    <name evidence="4" type="ORF">HK105_205972</name>
</gene>
<dbReference type="InterPro" id="IPR016024">
    <property type="entry name" value="ARM-type_fold"/>
</dbReference>
<dbReference type="SUPFAM" id="SSF69118">
    <property type="entry name" value="AhpD-like"/>
    <property type="match status" value="1"/>
</dbReference>
<keyword evidence="2" id="KW-0053">Apoptosis</keyword>
<accession>A0ABR4N4L2</accession>
<evidence type="ECO:0000256" key="2">
    <source>
        <dbReference type="ARBA" id="ARBA00022703"/>
    </source>
</evidence>
<evidence type="ECO:0000313" key="4">
    <source>
        <dbReference type="EMBL" id="KAL2914405.1"/>
    </source>
</evidence>
<keyword evidence="5" id="KW-1185">Reference proteome</keyword>
<dbReference type="InterPro" id="IPR008383">
    <property type="entry name" value="API5"/>
</dbReference>
<dbReference type="InterPro" id="IPR029032">
    <property type="entry name" value="AhpD-like"/>
</dbReference>
<sequence>MLDGGEPAVAEFHRAAQALADIQRASVLPEERTSEFALVLRVSALPSTEAKLIAAQAIPQYVGLFPAMIEDAFNAQLDLCEDDSVQVRIESIRNLPLFCKSKPEFASRISDVLCQLLKQGLTKELVVIRSTFLQTLTDYPVSVKGIFRPLRQDSIEVRRAILAFFKESPDALPRDVELAAQFAASMIELISAVHLDQEHFDTVVSLIKAVGGFNNPESYAPIIHATTGWFAAETPLDPHDRTLVSKLVAHANRCLGILQVGGIARQLAGGPSDEIIALVSDGLVKTGRFAEMELAQLLNLLKLVADLSRFLRTAQEPVLFLLNETDRISAHSLAFSEPVQVRLRCLVAESLRIKQSLSAQIVETGRASSNPASMDIDSLPPTIRKSMNVAENVQAISTQLLKPPAQRQDLAIVGSWKHRKHNSITPRLVHSDAIQIPESAVSPQLSSAVPETTAQVTHIEPTLASAAVVAEPQVLHQPLTQDRPGSTESAARDGALTRVAEQGHSATQVVAARAPADPAGPTPAQASSDKEREKRLQSFGPDGKASKKSEAAPHVVSPRLAQQAIGQEE</sequence>
<dbReference type="EMBL" id="JADGIZ020000033">
    <property type="protein sequence ID" value="KAL2914405.1"/>
    <property type="molecule type" value="Genomic_DNA"/>
</dbReference>
<evidence type="ECO:0000313" key="5">
    <source>
        <dbReference type="Proteomes" id="UP001527925"/>
    </source>
</evidence>
<dbReference type="PANTHER" id="PTHR12758:SF19">
    <property type="entry name" value="APOPTOSIS INHIBITOR 5"/>
    <property type="match status" value="1"/>
</dbReference>
<dbReference type="PANTHER" id="PTHR12758">
    <property type="entry name" value="APOPTOSIS INHIBITOR 5-RELATED"/>
    <property type="match status" value="1"/>
</dbReference>
<dbReference type="SUPFAM" id="SSF48371">
    <property type="entry name" value="ARM repeat"/>
    <property type="match status" value="1"/>
</dbReference>
<reference evidence="4 5" key="1">
    <citation type="submission" date="2023-09" db="EMBL/GenBank/DDBJ databases">
        <title>Pangenome analysis of Batrachochytrium dendrobatidis and related Chytrids.</title>
        <authorList>
            <person name="Yacoub M.N."/>
            <person name="Stajich J.E."/>
            <person name="James T.Y."/>
        </authorList>
    </citation>
    <scope>NUCLEOTIDE SEQUENCE [LARGE SCALE GENOMIC DNA]</scope>
    <source>
        <strain evidence="4 5">JEL0888</strain>
    </source>
</reference>
<dbReference type="Pfam" id="PF05918">
    <property type="entry name" value="API5"/>
    <property type="match status" value="1"/>
</dbReference>
<name>A0ABR4N4L2_9FUNG</name>
<evidence type="ECO:0000256" key="3">
    <source>
        <dbReference type="SAM" id="MobiDB-lite"/>
    </source>
</evidence>
<comment type="caution">
    <text evidence="4">The sequence shown here is derived from an EMBL/GenBank/DDBJ whole genome shotgun (WGS) entry which is preliminary data.</text>
</comment>
<protein>
    <submittedName>
        <fullName evidence="4">Uncharacterized protein</fullName>
    </submittedName>
</protein>
<feature type="region of interest" description="Disordered" evidence="3">
    <location>
        <begin position="501"/>
        <end position="569"/>
    </location>
</feature>
<proteinExistence type="inferred from homology"/>
<organism evidence="4 5">
    <name type="scientific">Polyrhizophydium stewartii</name>
    <dbReference type="NCBI Taxonomy" id="2732419"/>
    <lineage>
        <taxon>Eukaryota</taxon>
        <taxon>Fungi</taxon>
        <taxon>Fungi incertae sedis</taxon>
        <taxon>Chytridiomycota</taxon>
        <taxon>Chytridiomycota incertae sedis</taxon>
        <taxon>Chytridiomycetes</taxon>
        <taxon>Rhizophydiales</taxon>
        <taxon>Rhizophydiales incertae sedis</taxon>
        <taxon>Polyrhizophydium</taxon>
    </lineage>
</organism>